<dbReference type="RefSeq" id="WP_195131185.1">
    <property type="nucleotide sequence ID" value="NZ_JADLQX010000015.1"/>
</dbReference>
<keyword evidence="9" id="KW-1185">Reference proteome</keyword>
<evidence type="ECO:0000256" key="2">
    <source>
        <dbReference type="ARBA" id="ARBA00006217"/>
    </source>
</evidence>
<dbReference type="InterPro" id="IPR001765">
    <property type="entry name" value="Carbonic_anhydrase"/>
</dbReference>
<comment type="similarity">
    <text evidence="2">Belongs to the beta-class carbonic anhydrase family.</text>
</comment>
<dbReference type="CDD" id="cd03379">
    <property type="entry name" value="beta_CA_cladeD"/>
    <property type="match status" value="1"/>
</dbReference>
<evidence type="ECO:0000256" key="6">
    <source>
        <dbReference type="ARBA" id="ARBA00024993"/>
    </source>
</evidence>
<evidence type="ECO:0000313" key="8">
    <source>
        <dbReference type="EMBL" id="MBF6299931.1"/>
    </source>
</evidence>
<evidence type="ECO:0000313" key="9">
    <source>
        <dbReference type="Proteomes" id="UP000702209"/>
    </source>
</evidence>
<keyword evidence="5" id="KW-0862">Zinc</keyword>
<proteinExistence type="inferred from homology"/>
<comment type="function">
    <text evidence="6">Catalyzes the reversible hydration of carbon dioxide to form bicarbonate.</text>
</comment>
<comment type="catalytic activity">
    <reaction evidence="7">
        <text>hydrogencarbonate + H(+) = CO2 + H2O</text>
        <dbReference type="Rhea" id="RHEA:10748"/>
        <dbReference type="ChEBI" id="CHEBI:15377"/>
        <dbReference type="ChEBI" id="CHEBI:15378"/>
        <dbReference type="ChEBI" id="CHEBI:16526"/>
        <dbReference type="ChEBI" id="CHEBI:17544"/>
        <dbReference type="EC" id="4.2.1.1"/>
    </reaction>
</comment>
<dbReference type="SMART" id="SM00947">
    <property type="entry name" value="Pro_CA"/>
    <property type="match status" value="1"/>
</dbReference>
<evidence type="ECO:0000256" key="5">
    <source>
        <dbReference type="ARBA" id="ARBA00022833"/>
    </source>
</evidence>
<accession>A0ABS0CTL6</accession>
<evidence type="ECO:0000256" key="3">
    <source>
        <dbReference type="ARBA" id="ARBA00012925"/>
    </source>
</evidence>
<sequence>MTVTDEYLANNAAYASAFQGPLPLPPSKGVAVVACMDARLNVYGALGLAEGEAHVIRNAGGVVTADEIRSLAISQRLLGTREIILIHHTDCGMLTFTDDAFKAAIQAETGIKPEWSVESFSDLETDVRQSIARIVASPFVPHKNAIRGFVFDVATGELNEVSAR</sequence>
<evidence type="ECO:0000256" key="7">
    <source>
        <dbReference type="ARBA" id="ARBA00048348"/>
    </source>
</evidence>
<dbReference type="Pfam" id="PF00484">
    <property type="entry name" value="Pro_CA"/>
    <property type="match status" value="1"/>
</dbReference>
<dbReference type="EMBL" id="JADLQX010000015">
    <property type="protein sequence ID" value="MBF6299931.1"/>
    <property type="molecule type" value="Genomic_DNA"/>
</dbReference>
<dbReference type="PANTHER" id="PTHR43175">
    <property type="entry name" value="CARBONIC ANHYDRASE"/>
    <property type="match status" value="1"/>
</dbReference>
<reference evidence="8 9" key="1">
    <citation type="submission" date="2020-10" db="EMBL/GenBank/DDBJ databases">
        <title>Identification of Nocardia species via Next-generation sequencing and recognition of intraspecies genetic diversity.</title>
        <authorList>
            <person name="Li P."/>
            <person name="Li P."/>
            <person name="Lu B."/>
        </authorList>
    </citation>
    <scope>NUCLEOTIDE SEQUENCE [LARGE SCALE GENOMIC DNA]</scope>
    <source>
        <strain evidence="8 9">BJ06-0157</strain>
    </source>
</reference>
<dbReference type="EC" id="4.2.1.1" evidence="3"/>
<organism evidence="8 9">
    <name type="scientific">Nocardia amamiensis</name>
    <dbReference type="NCBI Taxonomy" id="404578"/>
    <lineage>
        <taxon>Bacteria</taxon>
        <taxon>Bacillati</taxon>
        <taxon>Actinomycetota</taxon>
        <taxon>Actinomycetes</taxon>
        <taxon>Mycobacteriales</taxon>
        <taxon>Nocardiaceae</taxon>
        <taxon>Nocardia</taxon>
    </lineage>
</organism>
<protein>
    <recommendedName>
        <fullName evidence="3">carbonic anhydrase</fullName>
        <ecNumber evidence="3">4.2.1.1</ecNumber>
    </recommendedName>
</protein>
<keyword evidence="4" id="KW-0479">Metal-binding</keyword>
<dbReference type="Proteomes" id="UP000702209">
    <property type="component" value="Unassembled WGS sequence"/>
</dbReference>
<evidence type="ECO:0000256" key="1">
    <source>
        <dbReference type="ARBA" id="ARBA00001947"/>
    </source>
</evidence>
<name>A0ABS0CTL6_9NOCA</name>
<comment type="caution">
    <text evidence="8">The sequence shown here is derived from an EMBL/GenBank/DDBJ whole genome shotgun (WGS) entry which is preliminary data.</text>
</comment>
<evidence type="ECO:0000256" key="4">
    <source>
        <dbReference type="ARBA" id="ARBA00022723"/>
    </source>
</evidence>
<dbReference type="SUPFAM" id="SSF53056">
    <property type="entry name" value="beta-carbonic anhydrase, cab"/>
    <property type="match status" value="1"/>
</dbReference>
<gene>
    <name evidence="8" type="ORF">IU459_20635</name>
</gene>
<comment type="cofactor">
    <cofactor evidence="1">
        <name>Zn(2+)</name>
        <dbReference type="ChEBI" id="CHEBI:29105"/>
    </cofactor>
</comment>
<dbReference type="Gene3D" id="3.40.1050.10">
    <property type="entry name" value="Carbonic anhydrase"/>
    <property type="match status" value="1"/>
</dbReference>
<dbReference type="InterPro" id="IPR036874">
    <property type="entry name" value="Carbonic_anhydrase_sf"/>
</dbReference>
<dbReference type="PANTHER" id="PTHR43175:SF3">
    <property type="entry name" value="CARBON DISULFIDE HYDROLASE"/>
    <property type="match status" value="1"/>
</dbReference>